<sequence>MAITLPFGVRVAVGVLGAAVDRLVTLPRELPAIGVSLAGQAVRTSLRVQQELAELATRGDELLSGITGRPEEHPAWATFDDEEEATPGPDAPTANPAAGSPASAPGPRKPRPARRPTATADPDQPPTPSPTPIRGDHLFSLAELKDRLQDMDITVVQELLVLERSGPGRAAYLTLLENRLTTLGQQNGQPQSS</sequence>
<dbReference type="Proteomes" id="UP000198741">
    <property type="component" value="Chromosome I"/>
</dbReference>
<feature type="region of interest" description="Disordered" evidence="1">
    <location>
        <begin position="81"/>
        <end position="136"/>
    </location>
</feature>
<evidence type="ECO:0000256" key="1">
    <source>
        <dbReference type="SAM" id="MobiDB-lite"/>
    </source>
</evidence>
<reference evidence="2 3" key="1">
    <citation type="submission" date="2016-10" db="EMBL/GenBank/DDBJ databases">
        <authorList>
            <person name="de Groot N.N."/>
        </authorList>
    </citation>
    <scope>NUCLEOTIDE SEQUENCE [LARGE SCALE GENOMIC DNA]</scope>
    <source>
        <strain evidence="3">P4-7,KCTC 19426,CECT 7604</strain>
    </source>
</reference>
<dbReference type="InterPro" id="IPR047728">
    <property type="entry name" value="LipDrop-assoc"/>
</dbReference>
<dbReference type="STRING" id="1090615.SAMN04515671_0463"/>
<evidence type="ECO:0000313" key="2">
    <source>
        <dbReference type="EMBL" id="SDO29454.1"/>
    </source>
</evidence>
<dbReference type="NCBIfam" id="NF033649">
    <property type="entry name" value="LipDrop_Rv1109c"/>
    <property type="match status" value="1"/>
</dbReference>
<name>A0A1H0IDG1_9ACTN</name>
<accession>A0A1H0IDG1</accession>
<evidence type="ECO:0008006" key="4">
    <source>
        <dbReference type="Google" id="ProtNLM"/>
    </source>
</evidence>
<keyword evidence="3" id="KW-1185">Reference proteome</keyword>
<evidence type="ECO:0000313" key="3">
    <source>
        <dbReference type="Proteomes" id="UP000198741"/>
    </source>
</evidence>
<protein>
    <recommendedName>
        <fullName evidence="4">Lipid droplet-associated protein</fullName>
    </recommendedName>
</protein>
<organism evidence="2 3">
    <name type="scientific">Nakamurella panacisegetis</name>
    <dbReference type="NCBI Taxonomy" id="1090615"/>
    <lineage>
        <taxon>Bacteria</taxon>
        <taxon>Bacillati</taxon>
        <taxon>Actinomycetota</taxon>
        <taxon>Actinomycetes</taxon>
        <taxon>Nakamurellales</taxon>
        <taxon>Nakamurellaceae</taxon>
        <taxon>Nakamurella</taxon>
    </lineage>
</organism>
<dbReference type="RefSeq" id="WP_090474391.1">
    <property type="nucleotide sequence ID" value="NZ_LT629710.1"/>
</dbReference>
<dbReference type="AlphaFoldDB" id="A0A1H0IDG1"/>
<proteinExistence type="predicted"/>
<feature type="compositionally biased region" description="Low complexity" evidence="1">
    <location>
        <begin position="91"/>
        <end position="106"/>
    </location>
</feature>
<gene>
    <name evidence="2" type="ORF">SAMN04515671_0463</name>
</gene>
<dbReference type="OrthoDB" id="3544242at2"/>
<dbReference type="EMBL" id="LT629710">
    <property type="protein sequence ID" value="SDO29454.1"/>
    <property type="molecule type" value="Genomic_DNA"/>
</dbReference>